<feature type="transmembrane region" description="Helical" evidence="7">
    <location>
        <begin position="466"/>
        <end position="492"/>
    </location>
</feature>
<reference evidence="8 9" key="1">
    <citation type="submission" date="2018-10" db="EMBL/GenBank/DDBJ databases">
        <authorList>
            <consortium name="Pathogen Informatics"/>
        </authorList>
    </citation>
    <scope>NUCLEOTIDE SEQUENCE [LARGE SCALE GENOMIC DNA]</scope>
</reference>
<sequence>MSFCRFSKRSAIVTGVLTTIVLLIALVLLILIGVFDILVDNMIAKSVAITPSSSVYENWVAPDTPIFFSIYLFNITNHHDILRGEKPRIQQIGPYVYREKREKTNISWPNGDQSQVSFYQRLTFHFDRELSVGDPDKDMVLGISTPFVTMASNMEAGLGPSEGEYTLLTFFIEPKLFVETTVHRYLWGYVDAITEACNTLTPEKCPFAEVGLMMGKNATDMGPFVIDTGVNDISQLGNILSYEGKNTVDVWSSEKANQIKGTDGSHFAPNLNANSTLFIFANDLCRSFELKVDGYGKLTNSDKVKVFSLGGTPETAQPASVNPDNLGFCPPKTPGPKCPPAGLFDLSSCRRQGDSRPPVYSSQPYFFGADPKLREGIEGLPEPNVENSSTKVYVEPKLGLVLEAYKRLQISFYVRPAKSMSDQFKNWTEPVFLPVVWFEEKAVAGPDALAMLYDNAYAKPAKGYNLLLTVFVVVLALSLLLLVFFVVVVCAIRRQTSRSGGEGAKSISAATADYNAKYSRVAVASGDEVCTPILLSGYARLPVSVRLAEGTAAGSSVVAELL</sequence>
<protein>
    <recommendedName>
        <fullName evidence="10">Scavenger receptor class B member 1</fullName>
    </recommendedName>
</protein>
<dbReference type="PRINTS" id="PR01611">
    <property type="entry name" value="LIMPII"/>
</dbReference>
<dbReference type="PRINTS" id="PR01609">
    <property type="entry name" value="CD36FAMILY"/>
</dbReference>
<evidence type="ECO:0000256" key="3">
    <source>
        <dbReference type="ARBA" id="ARBA00022692"/>
    </source>
</evidence>
<evidence type="ECO:0000256" key="4">
    <source>
        <dbReference type="ARBA" id="ARBA00022989"/>
    </source>
</evidence>
<feature type="transmembrane region" description="Helical" evidence="7">
    <location>
        <begin position="12"/>
        <end position="35"/>
    </location>
</feature>
<keyword evidence="5 7" id="KW-0472">Membrane</keyword>
<dbReference type="PANTHER" id="PTHR11923:SF51">
    <property type="entry name" value="LYSOSOME MEMBRANE PROTEIN 2"/>
    <property type="match status" value="1"/>
</dbReference>
<dbReference type="GO" id="GO:0016020">
    <property type="term" value="C:membrane"/>
    <property type="evidence" value="ECO:0007669"/>
    <property type="project" value="UniProtKB-SubCell"/>
</dbReference>
<dbReference type="GO" id="GO:0005764">
    <property type="term" value="C:lysosome"/>
    <property type="evidence" value="ECO:0007669"/>
    <property type="project" value="InterPro"/>
</dbReference>
<keyword evidence="3 7" id="KW-0812">Transmembrane</keyword>
<organism evidence="8 9">
    <name type="scientific">Mesocestoides corti</name>
    <name type="common">Flatworm</name>
    <dbReference type="NCBI Taxonomy" id="53468"/>
    <lineage>
        <taxon>Eukaryota</taxon>
        <taxon>Metazoa</taxon>
        <taxon>Spiralia</taxon>
        <taxon>Lophotrochozoa</taxon>
        <taxon>Platyhelminthes</taxon>
        <taxon>Cestoda</taxon>
        <taxon>Eucestoda</taxon>
        <taxon>Cyclophyllidea</taxon>
        <taxon>Mesocestoididae</taxon>
        <taxon>Mesocestoides</taxon>
    </lineage>
</organism>
<proteinExistence type="inferred from homology"/>
<dbReference type="Proteomes" id="UP000267029">
    <property type="component" value="Unassembled WGS sequence"/>
</dbReference>
<dbReference type="InterPro" id="IPR005429">
    <property type="entry name" value="LimpII"/>
</dbReference>
<comment type="subcellular location">
    <subcellularLocation>
        <location evidence="1">Membrane</location>
    </subcellularLocation>
</comment>
<keyword evidence="9" id="KW-1185">Reference proteome</keyword>
<evidence type="ECO:0008006" key="10">
    <source>
        <dbReference type="Google" id="ProtNLM"/>
    </source>
</evidence>
<dbReference type="Pfam" id="PF01130">
    <property type="entry name" value="CD36"/>
    <property type="match status" value="1"/>
</dbReference>
<evidence type="ECO:0000256" key="1">
    <source>
        <dbReference type="ARBA" id="ARBA00004370"/>
    </source>
</evidence>
<comment type="similarity">
    <text evidence="2">Belongs to the CD36 family.</text>
</comment>
<gene>
    <name evidence="8" type="ORF">MCOS_LOCUS3677</name>
</gene>
<evidence type="ECO:0000256" key="7">
    <source>
        <dbReference type="SAM" id="Phobius"/>
    </source>
</evidence>
<dbReference type="AlphaFoldDB" id="A0A0R3U9S8"/>
<evidence type="ECO:0000256" key="6">
    <source>
        <dbReference type="ARBA" id="ARBA00023180"/>
    </source>
</evidence>
<accession>A0A0R3U9S8</accession>
<evidence type="ECO:0000313" key="9">
    <source>
        <dbReference type="Proteomes" id="UP000267029"/>
    </source>
</evidence>
<dbReference type="EMBL" id="UXSR01000922">
    <property type="protein sequence ID" value="VDD77674.1"/>
    <property type="molecule type" value="Genomic_DNA"/>
</dbReference>
<evidence type="ECO:0000313" key="8">
    <source>
        <dbReference type="EMBL" id="VDD77674.1"/>
    </source>
</evidence>
<dbReference type="PANTHER" id="PTHR11923">
    <property type="entry name" value="SCAVENGER RECEPTOR CLASS B TYPE-1 SR-B1"/>
    <property type="match status" value="1"/>
</dbReference>
<evidence type="ECO:0000256" key="2">
    <source>
        <dbReference type="ARBA" id="ARBA00010532"/>
    </source>
</evidence>
<dbReference type="InterPro" id="IPR002159">
    <property type="entry name" value="CD36_fam"/>
</dbReference>
<dbReference type="GO" id="GO:0005044">
    <property type="term" value="F:scavenger receptor activity"/>
    <property type="evidence" value="ECO:0007669"/>
    <property type="project" value="InterPro"/>
</dbReference>
<dbReference type="OrthoDB" id="18585at2759"/>
<name>A0A0R3U9S8_MESCO</name>
<keyword evidence="6" id="KW-0325">Glycoprotein</keyword>
<keyword evidence="4 7" id="KW-1133">Transmembrane helix</keyword>
<evidence type="ECO:0000256" key="5">
    <source>
        <dbReference type="ARBA" id="ARBA00023136"/>
    </source>
</evidence>
<dbReference type="STRING" id="53468.A0A0R3U9S8"/>